<dbReference type="WBParaSite" id="ES5_v2.g17610.t1">
    <property type="protein sequence ID" value="ES5_v2.g17610.t1"/>
    <property type="gene ID" value="ES5_v2.g17610"/>
</dbReference>
<proteinExistence type="predicted"/>
<name>A0AC34FKF9_9BILA</name>
<organism evidence="1 2">
    <name type="scientific">Panagrolaimus sp. ES5</name>
    <dbReference type="NCBI Taxonomy" id="591445"/>
    <lineage>
        <taxon>Eukaryota</taxon>
        <taxon>Metazoa</taxon>
        <taxon>Ecdysozoa</taxon>
        <taxon>Nematoda</taxon>
        <taxon>Chromadorea</taxon>
        <taxon>Rhabditida</taxon>
        <taxon>Tylenchina</taxon>
        <taxon>Panagrolaimomorpha</taxon>
        <taxon>Panagrolaimoidea</taxon>
        <taxon>Panagrolaimidae</taxon>
        <taxon>Panagrolaimus</taxon>
    </lineage>
</organism>
<reference evidence="2" key="1">
    <citation type="submission" date="2022-11" db="UniProtKB">
        <authorList>
            <consortium name="WormBaseParasite"/>
        </authorList>
    </citation>
    <scope>IDENTIFICATION</scope>
</reference>
<sequence length="203" mass="23032">MADQPDSSNKTPAQLQKEAEKKAKQAAKLAKFQEKQKKLDEQKTVAKPKEAKKKDEKVKQITEYTANTKPGEKKDVSCELPSAYSPKYVECAWYEFWEKEGLFKPEYNHDLRYFAKKKDEKVKQITEYTANTKPGEKKDVTCELPSAYSPKYVESACKPNPKGTFTVAIPPPNVTGTLHLGHALATSIEDTISRYHRMKGKTV</sequence>
<evidence type="ECO:0000313" key="1">
    <source>
        <dbReference type="Proteomes" id="UP000887579"/>
    </source>
</evidence>
<protein>
    <submittedName>
        <fullName evidence="2">Valine--tRNA ligase</fullName>
    </submittedName>
</protein>
<evidence type="ECO:0000313" key="2">
    <source>
        <dbReference type="WBParaSite" id="ES5_v2.g17610.t1"/>
    </source>
</evidence>
<accession>A0AC34FKF9</accession>
<dbReference type="Proteomes" id="UP000887579">
    <property type="component" value="Unplaced"/>
</dbReference>